<dbReference type="InterPro" id="IPR050273">
    <property type="entry name" value="GppA/Ppx_hydrolase"/>
</dbReference>
<organism evidence="2 3">
    <name type="scientific">Atopobium minutum</name>
    <dbReference type="NCBI Taxonomy" id="1381"/>
    <lineage>
        <taxon>Bacteria</taxon>
        <taxon>Bacillati</taxon>
        <taxon>Actinomycetota</taxon>
        <taxon>Coriobacteriia</taxon>
        <taxon>Coriobacteriales</taxon>
        <taxon>Atopobiaceae</taxon>
        <taxon>Atopobium</taxon>
    </lineage>
</organism>
<dbReference type="Proteomes" id="UP000183687">
    <property type="component" value="Unassembled WGS sequence"/>
</dbReference>
<dbReference type="InterPro" id="IPR043129">
    <property type="entry name" value="ATPase_NBD"/>
</dbReference>
<evidence type="ECO:0000313" key="2">
    <source>
        <dbReference type="EMBL" id="SEB74740.1"/>
    </source>
</evidence>
<dbReference type="CDD" id="cd24054">
    <property type="entry name" value="ASKHA_NBD_AaPPX-GppA_MtPPX2-like"/>
    <property type="match status" value="1"/>
</dbReference>
<comment type="caution">
    <text evidence="2">The sequence shown here is derived from an EMBL/GenBank/DDBJ whole genome shotgun (WGS) entry which is preliminary data.</text>
</comment>
<dbReference type="PANTHER" id="PTHR30005">
    <property type="entry name" value="EXOPOLYPHOSPHATASE"/>
    <property type="match status" value="1"/>
</dbReference>
<dbReference type="AlphaFoldDB" id="A0AB38A6V4"/>
<dbReference type="RefSeq" id="WP_002562848.1">
    <property type="nucleotide sequence ID" value="NZ_CALJSN010000007.1"/>
</dbReference>
<evidence type="ECO:0000259" key="1">
    <source>
        <dbReference type="Pfam" id="PF02541"/>
    </source>
</evidence>
<name>A0AB38A6V4_9ACTN</name>
<reference evidence="2 3" key="1">
    <citation type="submission" date="2016-10" db="EMBL/GenBank/DDBJ databases">
        <authorList>
            <person name="Varghese N."/>
            <person name="Submissions S."/>
        </authorList>
    </citation>
    <scope>NUCLEOTIDE SEQUENCE [LARGE SCALE GENOMIC DNA]</scope>
    <source>
        <strain evidence="2 3">DSM 20586</strain>
    </source>
</reference>
<evidence type="ECO:0000313" key="3">
    <source>
        <dbReference type="Proteomes" id="UP000183687"/>
    </source>
</evidence>
<dbReference type="InterPro" id="IPR003695">
    <property type="entry name" value="Ppx_GppA_N"/>
</dbReference>
<feature type="domain" description="Ppx/GppA phosphatase N-terminal" evidence="1">
    <location>
        <begin position="32"/>
        <end position="314"/>
    </location>
</feature>
<dbReference type="EMBL" id="FNSH01000001">
    <property type="protein sequence ID" value="SEB74740.1"/>
    <property type="molecule type" value="Genomic_DNA"/>
</dbReference>
<dbReference type="GO" id="GO:0016462">
    <property type="term" value="F:pyrophosphatase activity"/>
    <property type="evidence" value="ECO:0007669"/>
    <property type="project" value="TreeGrafter"/>
</dbReference>
<accession>A0AB38A6V4</accession>
<protein>
    <submittedName>
        <fullName evidence="2">Exopolyphosphatase / guanosine-5'-triphosphate,3'-diphosphate pyrophosphatase</fullName>
    </submittedName>
</protein>
<dbReference type="Gene3D" id="3.30.420.40">
    <property type="match status" value="1"/>
</dbReference>
<proteinExistence type="predicted"/>
<dbReference type="SUPFAM" id="SSF53067">
    <property type="entry name" value="Actin-like ATPase domain"/>
    <property type="match status" value="2"/>
</dbReference>
<dbReference type="Pfam" id="PF02541">
    <property type="entry name" value="Ppx-GppA"/>
    <property type="match status" value="1"/>
</dbReference>
<sequence>MSRVEKYSKIACIDIGTVTSRLAKAEFNSFDKTLHAIQKESRICDLGEGLAESGFLSDAAINRVLTASASFIDEARAWGARTVVCTLTSAAREATNSALLLKGLQEQGLVPHIIPGSIEARLTFMGVASDFIGRRLVVCDSGGGSTELAVGSLQASGKLELEDVISLPIGARRITDMFLLASNPPTAVARKQAFDYCSQLFTKHMPAALRNAALHSAGQYNTALPIVAVGGTATSLVAMDKKLQPYDASVVHLSRITTQNVAELTELLGSMTTEQRAQVVGLQPARAGVILGGAIAVQALLCAADASCMQVSEHDLLYGLAQAAYAAQCGVQSFEDWEIQVSHLC</sequence>
<dbReference type="PANTHER" id="PTHR30005:SF13">
    <property type="entry name" value="EXOPOLYPHOSPHATASE 2"/>
    <property type="match status" value="1"/>
</dbReference>
<dbReference type="Gene3D" id="3.30.420.150">
    <property type="entry name" value="Exopolyphosphatase. Domain 2"/>
    <property type="match status" value="1"/>
</dbReference>
<gene>
    <name evidence="2" type="ORF">SAMN04489746_0994</name>
</gene>